<feature type="signal peptide" evidence="1">
    <location>
        <begin position="1"/>
        <end position="18"/>
    </location>
</feature>
<dbReference type="AlphaFoldDB" id="A0A1E1KQF7"/>
<gene>
    <name evidence="2" type="ORF">RAG0_08351</name>
</gene>
<keyword evidence="3" id="KW-1185">Reference proteome</keyword>
<dbReference type="Proteomes" id="UP000178912">
    <property type="component" value="Unassembled WGS sequence"/>
</dbReference>
<accession>A0A1E1KQF7</accession>
<sequence length="78" mass="8736">MRPAMHLSLPLSLSLSLSQDKLWLIPTNQDVASLVHVFVLCYSYPKMLGSFCVRTAYKWETLPDTKQISSPPTCPDPA</sequence>
<proteinExistence type="predicted"/>
<feature type="chain" id="PRO_5009446376" evidence="1">
    <location>
        <begin position="19"/>
        <end position="78"/>
    </location>
</feature>
<name>A0A1E1KQF7_9HELO</name>
<dbReference type="EMBL" id="FJUX01000044">
    <property type="protein sequence ID" value="CZT00256.1"/>
    <property type="molecule type" value="Genomic_DNA"/>
</dbReference>
<evidence type="ECO:0000313" key="2">
    <source>
        <dbReference type="EMBL" id="CZT00256.1"/>
    </source>
</evidence>
<organism evidence="2 3">
    <name type="scientific">Rhynchosporium agropyri</name>
    <dbReference type="NCBI Taxonomy" id="914238"/>
    <lineage>
        <taxon>Eukaryota</taxon>
        <taxon>Fungi</taxon>
        <taxon>Dikarya</taxon>
        <taxon>Ascomycota</taxon>
        <taxon>Pezizomycotina</taxon>
        <taxon>Leotiomycetes</taxon>
        <taxon>Helotiales</taxon>
        <taxon>Ploettnerulaceae</taxon>
        <taxon>Rhynchosporium</taxon>
    </lineage>
</organism>
<evidence type="ECO:0000313" key="3">
    <source>
        <dbReference type="Proteomes" id="UP000178912"/>
    </source>
</evidence>
<keyword evidence="1" id="KW-0732">Signal</keyword>
<reference evidence="3" key="1">
    <citation type="submission" date="2016-03" db="EMBL/GenBank/DDBJ databases">
        <authorList>
            <person name="Guldener U."/>
        </authorList>
    </citation>
    <scope>NUCLEOTIDE SEQUENCE [LARGE SCALE GENOMIC DNA]</scope>
    <source>
        <strain evidence="3">04CH-RAC-A.6.1</strain>
    </source>
</reference>
<protein>
    <submittedName>
        <fullName evidence="2">Uncharacterized protein</fullName>
    </submittedName>
</protein>
<evidence type="ECO:0000256" key="1">
    <source>
        <dbReference type="SAM" id="SignalP"/>
    </source>
</evidence>